<comment type="caution">
    <text evidence="4">The sequence shown here is derived from an EMBL/GenBank/DDBJ whole genome shotgun (WGS) entry which is preliminary data.</text>
</comment>
<dbReference type="Proteomes" id="UP000663852">
    <property type="component" value="Unassembled WGS sequence"/>
</dbReference>
<dbReference type="InterPro" id="IPR001932">
    <property type="entry name" value="PPM-type_phosphatase-like_dom"/>
</dbReference>
<dbReference type="CDD" id="cd00143">
    <property type="entry name" value="PP2Cc"/>
    <property type="match status" value="1"/>
</dbReference>
<organism evidence="4 5">
    <name type="scientific">Adineta ricciae</name>
    <name type="common">Rotifer</name>
    <dbReference type="NCBI Taxonomy" id="249248"/>
    <lineage>
        <taxon>Eukaryota</taxon>
        <taxon>Metazoa</taxon>
        <taxon>Spiralia</taxon>
        <taxon>Gnathifera</taxon>
        <taxon>Rotifera</taxon>
        <taxon>Eurotatoria</taxon>
        <taxon>Bdelloidea</taxon>
        <taxon>Adinetida</taxon>
        <taxon>Adinetidae</taxon>
        <taxon>Adineta</taxon>
    </lineage>
</organism>
<reference evidence="4" key="1">
    <citation type="submission" date="2021-02" db="EMBL/GenBank/DDBJ databases">
        <authorList>
            <person name="Nowell W R."/>
        </authorList>
    </citation>
    <scope>NUCLEOTIDE SEQUENCE</scope>
</reference>
<accession>A0A814SAG6</accession>
<evidence type="ECO:0000313" key="4">
    <source>
        <dbReference type="EMBL" id="CAF1144819.1"/>
    </source>
</evidence>
<dbReference type="InterPro" id="IPR036457">
    <property type="entry name" value="PPM-type-like_dom_sf"/>
</dbReference>
<feature type="domain" description="PPM-type phosphatase" evidence="3">
    <location>
        <begin position="165"/>
        <end position="563"/>
    </location>
</feature>
<dbReference type="PROSITE" id="PS51746">
    <property type="entry name" value="PPM_2"/>
    <property type="match status" value="1"/>
</dbReference>
<dbReference type="AlphaFoldDB" id="A0A814SAG6"/>
<dbReference type="SMART" id="SM00332">
    <property type="entry name" value="PP2Cc"/>
    <property type="match status" value="1"/>
</dbReference>
<feature type="region of interest" description="Disordered" evidence="2">
    <location>
        <begin position="1"/>
        <end position="36"/>
    </location>
</feature>
<dbReference type="PANTHER" id="PTHR13832">
    <property type="entry name" value="PROTEIN PHOSPHATASE 2C"/>
    <property type="match status" value="1"/>
</dbReference>
<feature type="compositionally biased region" description="Basic and acidic residues" evidence="2">
    <location>
        <begin position="1"/>
        <end position="12"/>
    </location>
</feature>
<evidence type="ECO:0000313" key="5">
    <source>
        <dbReference type="Proteomes" id="UP000663852"/>
    </source>
</evidence>
<comment type="similarity">
    <text evidence="1">Belongs to the PP2C family.</text>
</comment>
<dbReference type="InterPro" id="IPR015655">
    <property type="entry name" value="PP2C"/>
</dbReference>
<evidence type="ECO:0000259" key="3">
    <source>
        <dbReference type="PROSITE" id="PS51746"/>
    </source>
</evidence>
<protein>
    <recommendedName>
        <fullName evidence="3">PPM-type phosphatase domain-containing protein</fullName>
    </recommendedName>
</protein>
<dbReference type="GO" id="GO:0004722">
    <property type="term" value="F:protein serine/threonine phosphatase activity"/>
    <property type="evidence" value="ECO:0007669"/>
    <property type="project" value="InterPro"/>
</dbReference>
<dbReference type="OrthoDB" id="343114at2759"/>
<proteinExistence type="inferred from homology"/>
<dbReference type="Gene3D" id="3.60.40.10">
    <property type="entry name" value="PPM-type phosphatase domain"/>
    <property type="match status" value="1"/>
</dbReference>
<dbReference type="PANTHER" id="PTHR13832:SF837">
    <property type="entry name" value="PROTEIN PHOSPHATASE 2C-LIKE DOMAIN-CONTAINING PROTEIN 1"/>
    <property type="match status" value="1"/>
</dbReference>
<dbReference type="Pfam" id="PF00481">
    <property type="entry name" value="PP2C"/>
    <property type="match status" value="1"/>
</dbReference>
<name>A0A814SAG6_ADIRI</name>
<evidence type="ECO:0000256" key="1">
    <source>
        <dbReference type="ARBA" id="ARBA00006702"/>
    </source>
</evidence>
<dbReference type="EMBL" id="CAJNOJ010000116">
    <property type="protein sequence ID" value="CAF1144819.1"/>
    <property type="molecule type" value="Genomic_DNA"/>
</dbReference>
<gene>
    <name evidence="4" type="ORF">EDS130_LOCUS22288</name>
</gene>
<evidence type="ECO:0000256" key="2">
    <source>
        <dbReference type="SAM" id="MobiDB-lite"/>
    </source>
</evidence>
<dbReference type="SUPFAM" id="SSF81606">
    <property type="entry name" value="PP2C-like"/>
    <property type="match status" value="1"/>
</dbReference>
<sequence length="569" mass="64943">MSDSESEVKLDEKDAEDVEEQSLHELSATSSDQDHISTVLVPTPEHSRSEITVICGICERYINVNELTTHAMYHNALQVFRLKELPETIETLLKQRDVLLQRIQNLTLSDESYLKYTKTINDTFQILRRKINPNDYFDDPYIYENNETSSVQGISFIPRNQIFLSVGMCTSQNRQYKVEMEDTMKFIDGFGGNDANTYIGVFDGYNGKAASTLCRDHLHEAILFEISKLTKDLNSSEVDDALINRLYTRMIDPSNLTCEIQDVGDAYRLSYLKMDHLLSRGMYETSKVRWSGTSTLTAVITLNDKLDEFLPELEEGKAELPTNLGYIHLSNCGNVEALGIRTDKAFLMTQKHSLHNKRERERVLETGIPISNNDLIDGVFETTRGLGNHGDKDLKKCVINTPYYQTYEIDSNFECIIIATEGLWEALSYDVVVEIVTQCLPSHEIPVLNRARTAVQSTFEIYDPSRTTPYLPNEDEVVACMDEILDLFEEQNQDDDIDKLYFSSIRNRRVQCIEHDIQQDVWNSLPEKYRFRLELAKIISERLVSAALLAQSKSNISVICLLLPGAIVA</sequence>